<evidence type="ECO:0000313" key="2">
    <source>
        <dbReference type="Proteomes" id="UP000018721"/>
    </source>
</evidence>
<dbReference type="EMBL" id="ANIZ01002105">
    <property type="protein sequence ID" value="ETI42350.1"/>
    <property type="molecule type" value="Genomic_DNA"/>
</dbReference>
<proteinExistence type="predicted"/>
<dbReference type="Proteomes" id="UP000018721">
    <property type="component" value="Unassembled WGS sequence"/>
</dbReference>
<evidence type="ECO:0000313" key="1">
    <source>
        <dbReference type="EMBL" id="ETI42350.1"/>
    </source>
</evidence>
<sequence>MVAKEEAKVLDTTTDKLVVVVIDESRSLLEGRVNHFHMLQRALVSANNTIGGTAVLEILELGFESIVKLGRPLWQSILKDLVGMIKVWYGLIDALKAFILPQFEKLVLNDALAIDRIEEVVVRIVLLLAMDKCVMGDKEIPWCEFTAEVGAKRENAMVFVRTSGRGYFSLRRGPIY</sequence>
<reference evidence="1 2" key="1">
    <citation type="submission" date="2013-11" db="EMBL/GenBank/DDBJ databases">
        <title>The Genome Sequence of Phytophthora parasitica P1569.</title>
        <authorList>
            <consortium name="The Broad Institute Genomics Platform"/>
            <person name="Russ C."/>
            <person name="Tyler B."/>
            <person name="Panabieres F."/>
            <person name="Shan W."/>
            <person name="Tripathy S."/>
            <person name="Grunwald N."/>
            <person name="Machado M."/>
            <person name="Johnson C.S."/>
            <person name="Arredondo F."/>
            <person name="Hong C."/>
            <person name="Coffey M."/>
            <person name="Young S.K."/>
            <person name="Zeng Q."/>
            <person name="Gargeya S."/>
            <person name="Fitzgerald M."/>
            <person name="Abouelleil A."/>
            <person name="Alvarado L."/>
            <person name="Chapman S.B."/>
            <person name="Gainer-Dewar J."/>
            <person name="Goldberg J."/>
            <person name="Griggs A."/>
            <person name="Gujja S."/>
            <person name="Hansen M."/>
            <person name="Howarth C."/>
            <person name="Imamovic A."/>
            <person name="Ireland A."/>
            <person name="Larimer J."/>
            <person name="McCowan C."/>
            <person name="Murphy C."/>
            <person name="Pearson M."/>
            <person name="Poon T.W."/>
            <person name="Priest M."/>
            <person name="Roberts A."/>
            <person name="Saif S."/>
            <person name="Shea T."/>
            <person name="Sykes S."/>
            <person name="Wortman J."/>
            <person name="Nusbaum C."/>
            <person name="Birren B."/>
        </authorList>
    </citation>
    <scope>NUCLEOTIDE SEQUENCE [LARGE SCALE GENOMIC DNA]</scope>
    <source>
        <strain evidence="1 2">P1569</strain>
    </source>
</reference>
<dbReference type="AlphaFoldDB" id="V9ESW0"/>
<comment type="caution">
    <text evidence="1">The sequence shown here is derived from an EMBL/GenBank/DDBJ whole genome shotgun (WGS) entry which is preliminary data.</text>
</comment>
<name>V9ESW0_PHYNI</name>
<gene>
    <name evidence="1" type="ORF">F443_12520</name>
</gene>
<organism evidence="1 2">
    <name type="scientific">Phytophthora nicotianae P1569</name>
    <dbReference type="NCBI Taxonomy" id="1317065"/>
    <lineage>
        <taxon>Eukaryota</taxon>
        <taxon>Sar</taxon>
        <taxon>Stramenopiles</taxon>
        <taxon>Oomycota</taxon>
        <taxon>Peronosporomycetes</taxon>
        <taxon>Peronosporales</taxon>
        <taxon>Peronosporaceae</taxon>
        <taxon>Phytophthora</taxon>
    </lineage>
</organism>
<dbReference type="HOGENOM" id="CLU_1528144_0_0_1"/>
<protein>
    <submittedName>
        <fullName evidence="1">Uncharacterized protein</fullName>
    </submittedName>
</protein>
<accession>V9ESW0</accession>
<keyword evidence="2" id="KW-1185">Reference proteome</keyword>